<name>A0A024SFA9_HYPJR</name>
<feature type="compositionally biased region" description="Basic residues" evidence="1">
    <location>
        <begin position="20"/>
        <end position="38"/>
    </location>
</feature>
<feature type="compositionally biased region" description="Basic and acidic residues" evidence="1">
    <location>
        <begin position="46"/>
        <end position="62"/>
    </location>
</feature>
<organism evidence="3 4">
    <name type="scientific">Hypocrea jecorina (strain ATCC 56765 / BCRC 32924 / NRRL 11460 / Rut C-30)</name>
    <name type="common">Trichoderma reesei</name>
    <dbReference type="NCBI Taxonomy" id="1344414"/>
    <lineage>
        <taxon>Eukaryota</taxon>
        <taxon>Fungi</taxon>
        <taxon>Dikarya</taxon>
        <taxon>Ascomycota</taxon>
        <taxon>Pezizomycotina</taxon>
        <taxon>Sordariomycetes</taxon>
        <taxon>Hypocreomycetidae</taxon>
        <taxon>Hypocreales</taxon>
        <taxon>Hypocreaceae</taxon>
        <taxon>Trichoderma</taxon>
    </lineage>
</organism>
<accession>A0A024SFA9</accession>
<evidence type="ECO:0000256" key="1">
    <source>
        <dbReference type="SAM" id="MobiDB-lite"/>
    </source>
</evidence>
<gene>
    <name evidence="3" type="ORF">M419DRAFT_140716</name>
</gene>
<dbReference type="HOGENOM" id="CLU_073109_0_0_1"/>
<feature type="transmembrane region" description="Helical" evidence="2">
    <location>
        <begin position="146"/>
        <end position="169"/>
    </location>
</feature>
<sequence length="288" mass="31631">MGSSSLLDSFGDAVSQSGRSSRHHQATGTRRHKKRRSHSPSTSRSRSRDRSRDRERDRDRSRSRSRTRGFFGGGEGGSGHRRSTGSRGSFFGVGGGNHSRSSFFGNSRPSYYKRSPREGFVQRCIKQLKRLLRDLQHYAKRHPWKVFFLVILPLVTGGALTALLARFGLRIPPALERMLSVAKRAATGDPFSAVGDAVRMAGEYGHHGQGSLNPSAYAAYAGGAGGSAIANGGHAYASSASRSGATRVERRRSGDVRWERRATTYYDERDREGGFMDGIRKGVSKMFS</sequence>
<dbReference type="Proteomes" id="UP000024376">
    <property type="component" value="Unassembled WGS sequence"/>
</dbReference>
<dbReference type="KEGG" id="trr:M419DRAFT_140716"/>
<reference evidence="4" key="1">
    <citation type="journal article" date="2013" name="Ind. Biotechnol.">
        <title>Comparative genomics analysis of Trichoderma reesei strains.</title>
        <authorList>
            <person name="Koike H."/>
            <person name="Aerts A."/>
            <person name="LaButti K."/>
            <person name="Grigoriev I.V."/>
            <person name="Baker S.E."/>
        </authorList>
    </citation>
    <scope>NUCLEOTIDE SEQUENCE [LARGE SCALE GENOMIC DNA]</scope>
    <source>
        <strain evidence="4">ATCC 56765 / BCRC 32924 / NRRL 11460 / Rut C-30</strain>
    </source>
</reference>
<dbReference type="OrthoDB" id="5235322at2759"/>
<protein>
    <submittedName>
        <fullName evidence="3">Uncharacterized protein</fullName>
    </submittedName>
</protein>
<keyword evidence="2" id="KW-0472">Membrane</keyword>
<dbReference type="EMBL" id="KI911142">
    <property type="protein sequence ID" value="ETS03999.1"/>
    <property type="molecule type" value="Genomic_DNA"/>
</dbReference>
<feature type="region of interest" description="Disordered" evidence="1">
    <location>
        <begin position="1"/>
        <end position="89"/>
    </location>
</feature>
<dbReference type="AlphaFoldDB" id="A0A024SFA9"/>
<keyword evidence="2" id="KW-1133">Transmembrane helix</keyword>
<evidence type="ECO:0000313" key="4">
    <source>
        <dbReference type="Proteomes" id="UP000024376"/>
    </source>
</evidence>
<evidence type="ECO:0000256" key="2">
    <source>
        <dbReference type="SAM" id="Phobius"/>
    </source>
</evidence>
<keyword evidence="2" id="KW-0812">Transmembrane</keyword>
<evidence type="ECO:0000313" key="3">
    <source>
        <dbReference type="EMBL" id="ETS03999.1"/>
    </source>
</evidence>
<proteinExistence type="predicted"/>